<dbReference type="EMBL" id="APVL01000012">
    <property type="protein sequence ID" value="EWG10028.1"/>
    <property type="molecule type" value="Genomic_DNA"/>
</dbReference>
<dbReference type="InterPro" id="IPR029470">
    <property type="entry name" value="PDDEXK_4"/>
</dbReference>
<dbReference type="AlphaFoldDB" id="W7KV14"/>
<proteinExistence type="predicted"/>
<protein>
    <recommendedName>
        <fullName evidence="3">PD-(D/E)XK nuclease superfamily protein</fullName>
    </recommendedName>
</protein>
<dbReference type="PATRIC" id="fig|1307436.3.peg.3572"/>
<evidence type="ECO:0000313" key="1">
    <source>
        <dbReference type="EMBL" id="EWG10028.1"/>
    </source>
</evidence>
<organism evidence="1 2">
    <name type="scientific">Cytobacillus firmus DS1</name>
    <dbReference type="NCBI Taxonomy" id="1307436"/>
    <lineage>
        <taxon>Bacteria</taxon>
        <taxon>Bacillati</taxon>
        <taxon>Bacillota</taxon>
        <taxon>Bacilli</taxon>
        <taxon>Bacillales</taxon>
        <taxon>Bacillaceae</taxon>
        <taxon>Cytobacillus</taxon>
    </lineage>
</organism>
<evidence type="ECO:0000313" key="2">
    <source>
        <dbReference type="Proteomes" id="UP000019270"/>
    </source>
</evidence>
<evidence type="ECO:0008006" key="3">
    <source>
        <dbReference type="Google" id="ProtNLM"/>
    </source>
</evidence>
<dbReference type="OrthoDB" id="1099676at2"/>
<gene>
    <name evidence="1" type="ORF">PBF_16654</name>
</gene>
<dbReference type="Proteomes" id="UP000019270">
    <property type="component" value="Unassembled WGS sequence"/>
</dbReference>
<reference evidence="2" key="1">
    <citation type="submission" date="2013-03" db="EMBL/GenBank/DDBJ databases">
        <title>Draft genome sequence of Bacillus firmus DS1.</title>
        <authorList>
            <person name="Peng D."/>
            <person name="Zhu L."/>
            <person name="Sun M."/>
        </authorList>
    </citation>
    <scope>NUCLEOTIDE SEQUENCE [LARGE SCALE GENOMIC DNA]</scope>
    <source>
        <strain evidence="2">DS1</strain>
    </source>
</reference>
<sequence length="336" mass="39309">MKKFIQPKREKTVFSIGGRGHYENPISDVMAFYLDPSEEHNFGTLFISSFLKVLGKNLEIIEESPIEKIEREAVTLSGNRIDIVAASENWVLVIENKIYHSLLNPLDDYELYVKAKYPNKDHILVVLSLNGLSGIPDNWNNILYQELIEEIKKQAGPFMFTSGNAKWSFFLRDFILNLEELIGEQKVDKQLMDFAQKNYSRMLELIEIKEQYIDSLRRMFSSSLLETTGSAVLDKVHNWSKRTAIRFYCPDKWGEKTNLVLVVLPQGDFKIYYYVYGIEEQHHEAENKRLIMNDYNHWKENKGTILCYKSEKRFDMEGAEVEFTFAAQQLNQYFSS</sequence>
<accession>W7KV14</accession>
<name>W7KV14_CYTFI</name>
<dbReference type="Pfam" id="PF14281">
    <property type="entry name" value="PDDEXK_4"/>
    <property type="match status" value="1"/>
</dbReference>
<reference evidence="1 2" key="2">
    <citation type="journal article" date="2016" name="Sci. Rep.">
        <title>A novel serine protease, Sep1, from Bacillus firmus DS-1 has nematicidal activity and degrades multiple intestinal-associated nematode proteins.</title>
        <authorList>
            <person name="Geng C."/>
            <person name="Nie X."/>
            <person name="Tang Z."/>
            <person name="Zhang Y."/>
            <person name="Lin J."/>
            <person name="Sun M."/>
            <person name="Peng D."/>
        </authorList>
    </citation>
    <scope>NUCLEOTIDE SEQUENCE [LARGE SCALE GENOMIC DNA]</scope>
    <source>
        <strain evidence="1 2">DS1</strain>
    </source>
</reference>
<comment type="caution">
    <text evidence="1">The sequence shown here is derived from an EMBL/GenBank/DDBJ whole genome shotgun (WGS) entry which is preliminary data.</text>
</comment>
<dbReference type="RefSeq" id="WP_035331062.1">
    <property type="nucleotide sequence ID" value="NZ_APVL01000012.1"/>
</dbReference>
<dbReference type="eggNOG" id="ENOG502ZCG6">
    <property type="taxonomic scope" value="Bacteria"/>
</dbReference>